<dbReference type="CDD" id="cd08948">
    <property type="entry name" value="5beta-POR_like_SDR_a"/>
    <property type="match status" value="1"/>
</dbReference>
<evidence type="ECO:0000313" key="2">
    <source>
        <dbReference type="EMBL" id="KAF4300680.1"/>
    </source>
</evidence>
<reference evidence="2" key="1">
    <citation type="submission" date="2020-04" db="EMBL/GenBank/DDBJ databases">
        <title>Genome Assembly and Annotation of Botryosphaeria dothidea sdau 11-99, a Latent Pathogen of Apple Fruit Ring Rot in China.</title>
        <authorList>
            <person name="Yu C."/>
            <person name="Diao Y."/>
            <person name="Lu Q."/>
            <person name="Zhao J."/>
            <person name="Cui S."/>
            <person name="Peng C."/>
            <person name="He B."/>
            <person name="Liu H."/>
        </authorList>
    </citation>
    <scope>NUCLEOTIDE SEQUENCE [LARGE SCALE GENOMIC DNA]</scope>
    <source>
        <strain evidence="2">Sdau11-99</strain>
    </source>
</reference>
<name>A0A8H4IGB7_9PEZI</name>
<organism evidence="2 3">
    <name type="scientific">Botryosphaeria dothidea</name>
    <dbReference type="NCBI Taxonomy" id="55169"/>
    <lineage>
        <taxon>Eukaryota</taxon>
        <taxon>Fungi</taxon>
        <taxon>Dikarya</taxon>
        <taxon>Ascomycota</taxon>
        <taxon>Pezizomycotina</taxon>
        <taxon>Dothideomycetes</taxon>
        <taxon>Dothideomycetes incertae sedis</taxon>
        <taxon>Botryosphaeriales</taxon>
        <taxon>Botryosphaeriaceae</taxon>
        <taxon>Botryosphaeria</taxon>
    </lineage>
</organism>
<proteinExistence type="predicted"/>
<dbReference type="AlphaFoldDB" id="A0A8H4IGB7"/>
<dbReference type="SUPFAM" id="SSF51735">
    <property type="entry name" value="NAD(P)-binding Rossmann-fold domains"/>
    <property type="match status" value="1"/>
</dbReference>
<keyword evidence="3" id="KW-1185">Reference proteome</keyword>
<evidence type="ECO:0000313" key="3">
    <source>
        <dbReference type="Proteomes" id="UP000572817"/>
    </source>
</evidence>
<gene>
    <name evidence="2" type="ORF">GTA08_BOTSDO10657</name>
</gene>
<dbReference type="EMBL" id="WWBZ02000082">
    <property type="protein sequence ID" value="KAF4300680.1"/>
    <property type="molecule type" value="Genomic_DNA"/>
</dbReference>
<dbReference type="InterPro" id="IPR036291">
    <property type="entry name" value="NAD(P)-bd_dom_sf"/>
</dbReference>
<comment type="caution">
    <text evidence="2">The sequence shown here is derived from an EMBL/GenBank/DDBJ whole genome shotgun (WGS) entry which is preliminary data.</text>
</comment>
<feature type="domain" description="PRISE-like Rossmann-fold" evidence="1">
    <location>
        <begin position="125"/>
        <end position="304"/>
    </location>
</feature>
<dbReference type="PANTHER" id="PTHR32487">
    <property type="entry name" value="3-OXO-DELTA(4,5)-STEROID 5-BETA-REDUCTASE"/>
    <property type="match status" value="1"/>
</dbReference>
<protein>
    <submittedName>
        <fullName evidence="2">NAD dependent epimerase dehydratase family protein</fullName>
    </submittedName>
</protein>
<dbReference type="PANTHER" id="PTHR32487:SF29">
    <property type="entry name" value="NAD-DEPENDENT EPIMERASE_DEHYDRATASE DOMAIN-CONTAINING PROTEIN"/>
    <property type="match status" value="1"/>
</dbReference>
<accession>A0A8H4IGB7</accession>
<sequence>MENIQHIQSKGIYRGLPVFPDTEDKKDLTAIITGANGISGQHMLRVLAQNPQRWSKIYCLSRRSPAIPEGLPPQAEHIPLDFLKSPDQIAGVLQWHRVRADYVFFYSFSHVLPKKGQDQWSHAEEEAIVNTNLLSNFLSALSLTDIKPRRVLLQTGAKHYGVHLGPTIVSQEEHDSRILIEPNFYYSQEDYLFSWCEEQSGVGWNVTRPSFILGAVPDAYYNMVLPLAIYATVCKHLQQPIEYPGDLETWEQLQDMSSAMLDGYQAEWAVLDDDTANEAFNASDGSAFAWEKFWPKFAGQYGVEWKGPVLDEDAYRVVRMPKEKTPRGFGPPMTIRLRFSMVDWANKPEVQQAWKELAQEHGLRDQQLRDVDRIFTFADAALANVSRINMSMDKSRRFGWFGTVSSGDCIIETINDLAKLKMVPPFGDNKTS</sequence>
<dbReference type="InterPro" id="IPR055222">
    <property type="entry name" value="PRISE-like_Rossmann-fold"/>
</dbReference>
<dbReference type="Gene3D" id="3.40.50.720">
    <property type="entry name" value="NAD(P)-binding Rossmann-like Domain"/>
    <property type="match status" value="1"/>
</dbReference>
<dbReference type="Proteomes" id="UP000572817">
    <property type="component" value="Unassembled WGS sequence"/>
</dbReference>
<evidence type="ECO:0000259" key="1">
    <source>
        <dbReference type="Pfam" id="PF22917"/>
    </source>
</evidence>
<dbReference type="Pfam" id="PF22917">
    <property type="entry name" value="PRISE"/>
    <property type="match status" value="1"/>
</dbReference>
<dbReference type="OrthoDB" id="1731983at2759"/>